<gene>
    <name evidence="1" type="ORF">JP75_24370</name>
</gene>
<evidence type="ECO:0000313" key="1">
    <source>
        <dbReference type="EMBL" id="KFL28406.1"/>
    </source>
</evidence>
<protein>
    <submittedName>
        <fullName evidence="1">Uncharacterized protein</fullName>
    </submittedName>
</protein>
<dbReference type="AlphaFoldDB" id="A0A087LUV3"/>
<keyword evidence="2" id="KW-1185">Reference proteome</keyword>
<accession>A0A087LUV3</accession>
<evidence type="ECO:0000313" key="2">
    <source>
        <dbReference type="Proteomes" id="UP000028981"/>
    </source>
</evidence>
<dbReference type="EMBL" id="JQGC01000035">
    <property type="protein sequence ID" value="KFL28406.1"/>
    <property type="molecule type" value="Genomic_DNA"/>
</dbReference>
<organism evidence="1 2">
    <name type="scientific">Devosia riboflavina</name>
    <dbReference type="NCBI Taxonomy" id="46914"/>
    <lineage>
        <taxon>Bacteria</taxon>
        <taxon>Pseudomonadati</taxon>
        <taxon>Pseudomonadota</taxon>
        <taxon>Alphaproteobacteria</taxon>
        <taxon>Hyphomicrobiales</taxon>
        <taxon>Devosiaceae</taxon>
        <taxon>Devosia</taxon>
    </lineage>
</organism>
<reference evidence="1 2" key="1">
    <citation type="submission" date="2014-08" db="EMBL/GenBank/DDBJ databases">
        <authorList>
            <person name="Hassan Y.I."/>
            <person name="Lepp D."/>
            <person name="Zhou T."/>
        </authorList>
    </citation>
    <scope>NUCLEOTIDE SEQUENCE [LARGE SCALE GENOMIC DNA]</scope>
    <source>
        <strain evidence="1 2">IFO13584</strain>
    </source>
</reference>
<dbReference type="Proteomes" id="UP000028981">
    <property type="component" value="Unassembled WGS sequence"/>
</dbReference>
<comment type="caution">
    <text evidence="1">The sequence shown here is derived from an EMBL/GenBank/DDBJ whole genome shotgun (WGS) entry which is preliminary data.</text>
</comment>
<sequence length="156" mass="16914">MRNSAGAQNFLRMFLLLVVVATGLGATATFALTPLPRPVASAAVEAGKSAPFVGAWSVSMPTMEVGTPDTDYAICALPVRIEAANETHIFYLGPREKEADAAMALIPDQDGARWEPIAGGPVFFAIWINTDTFYLYDIVPETNADWGMPFIYRRCP</sequence>
<proteinExistence type="predicted"/>
<name>A0A087LUV3_9HYPH</name>